<dbReference type="PATRIC" id="fig|1121405.3.peg.3683"/>
<dbReference type="EMBL" id="ATHJ01000110">
    <property type="protein sequence ID" value="EPR34829.1"/>
    <property type="molecule type" value="Genomic_DNA"/>
</dbReference>
<dbReference type="STRING" id="897.B2D07_07005"/>
<dbReference type="GO" id="GO:0016829">
    <property type="term" value="F:lyase activity"/>
    <property type="evidence" value="ECO:0007669"/>
    <property type="project" value="UniProtKB-UniRule"/>
</dbReference>
<accession>S7ULS0</accession>
<evidence type="ECO:0000256" key="1">
    <source>
        <dbReference type="ARBA" id="ARBA00022596"/>
    </source>
</evidence>
<gene>
    <name evidence="3" type="ORF">dsmv_3208</name>
</gene>
<dbReference type="Gene3D" id="3.30.70.1380">
    <property type="entry name" value="Transcriptional regulatory protein pf0864 domain like"/>
    <property type="match status" value="1"/>
</dbReference>
<dbReference type="AlphaFoldDB" id="S7ULS0"/>
<sequence>MKIAYFDCFAGAAGNMILGALLDAGLDVGRLTGELEKLGLKGYDLRVFSAIRRGIGGTFVNVAVDEAVHRHQHRRLPGIRAMIEKSSLKPAVKARSLAVFERLADAEATVHRIARDEVHFHEVGAVDAVVDVVGGVAGLDLLGVEAVYCSALHVGGGTVASAHGILPVPAPATAELLRGVPVYDQGIRSELLTPTGAAILTTLASGFGPMPAMRTASVGYGAGTADLEIPNLLRVQIGDTEDDAAGYRTEQVAVMETVVDDMDPQIWGHVVQRLFDMGALDVFLSPVQMKKHRPGTLATVVCRPEHVRIFADVLMRETTSIGVRWRTEDRITARRVVVSCDTPLGTVRCKFAFREDEIINVKPEYDDCRRIACETNLPLKTVMETAKRFAFIRKRETGSDAEGAI</sequence>
<dbReference type="PANTHER" id="PTHR36566:SF1">
    <property type="entry name" value="PYRIDINIUM-3,5-BISTHIOCARBOXYLIC ACID MONONUCLEOTIDE NICKEL INSERTION PROTEIN"/>
    <property type="match status" value="1"/>
</dbReference>
<dbReference type="HAMAP" id="MF_01074">
    <property type="entry name" value="LarC"/>
    <property type="match status" value="1"/>
</dbReference>
<name>S7ULS0_DESML</name>
<comment type="similarity">
    <text evidence="2">Belongs to the LarC family.</text>
</comment>
<dbReference type="Gene3D" id="3.10.20.300">
    <property type="entry name" value="mk0293 like domain"/>
    <property type="match status" value="1"/>
</dbReference>
<keyword evidence="2" id="KW-0456">Lyase</keyword>
<organism evidence="3 4">
    <name type="scientific">Desulfococcus multivorans DSM 2059</name>
    <dbReference type="NCBI Taxonomy" id="1121405"/>
    <lineage>
        <taxon>Bacteria</taxon>
        <taxon>Pseudomonadati</taxon>
        <taxon>Thermodesulfobacteriota</taxon>
        <taxon>Desulfobacteria</taxon>
        <taxon>Desulfobacterales</taxon>
        <taxon>Desulfococcaceae</taxon>
        <taxon>Desulfococcus</taxon>
    </lineage>
</organism>
<evidence type="ECO:0000256" key="2">
    <source>
        <dbReference type="HAMAP-Rule" id="MF_01074"/>
    </source>
</evidence>
<reference evidence="3 4" key="1">
    <citation type="journal article" date="2013" name="Genome Announc.">
        <title>Draft genome sequences for three mercury-methylating, sulfate-reducing bacteria.</title>
        <authorList>
            <person name="Brown S.D."/>
            <person name="Hurt R.A.Jr."/>
            <person name="Gilmour C.C."/>
            <person name="Elias D.A."/>
        </authorList>
    </citation>
    <scope>NUCLEOTIDE SEQUENCE [LARGE SCALE GENOMIC DNA]</scope>
    <source>
        <strain evidence="3 4">DSM 2059</strain>
    </source>
</reference>
<evidence type="ECO:0000313" key="4">
    <source>
        <dbReference type="Proteomes" id="UP000014977"/>
    </source>
</evidence>
<keyword evidence="1 2" id="KW-0533">Nickel</keyword>
<dbReference type="InterPro" id="IPR002822">
    <property type="entry name" value="Ni_insertion"/>
</dbReference>
<keyword evidence="4" id="KW-1185">Reference proteome</keyword>
<dbReference type="Pfam" id="PF01969">
    <property type="entry name" value="Ni_insertion"/>
    <property type="match status" value="1"/>
</dbReference>
<dbReference type="Proteomes" id="UP000014977">
    <property type="component" value="Unassembled WGS sequence"/>
</dbReference>
<dbReference type="OrthoDB" id="9765625at2"/>
<protein>
    <recommendedName>
        <fullName evidence="2">Putative nickel insertion protein</fullName>
    </recommendedName>
</protein>
<evidence type="ECO:0000313" key="3">
    <source>
        <dbReference type="EMBL" id="EPR34829.1"/>
    </source>
</evidence>
<dbReference type="eggNOG" id="COG1641">
    <property type="taxonomic scope" value="Bacteria"/>
</dbReference>
<dbReference type="GO" id="GO:0016151">
    <property type="term" value="F:nickel cation binding"/>
    <property type="evidence" value="ECO:0007669"/>
    <property type="project" value="UniProtKB-UniRule"/>
</dbReference>
<comment type="caution">
    <text evidence="3">The sequence shown here is derived from an EMBL/GenBank/DDBJ whole genome shotgun (WGS) entry which is preliminary data.</text>
</comment>
<proteinExistence type="inferred from homology"/>
<dbReference type="NCBIfam" id="TIGR00299">
    <property type="entry name" value="nickel pincer cofactor biosynthesis protein LarC"/>
    <property type="match status" value="1"/>
</dbReference>
<dbReference type="PANTHER" id="PTHR36566">
    <property type="entry name" value="NICKEL INSERTION PROTEIN-RELATED"/>
    <property type="match status" value="1"/>
</dbReference>
<dbReference type="RefSeq" id="WP_020878298.1">
    <property type="nucleotide sequence ID" value="NZ_ATHJ01000110.1"/>
</dbReference>